<organism evidence="2 3">
    <name type="scientific">Chitinophaga niabensis</name>
    <dbReference type="NCBI Taxonomy" id="536979"/>
    <lineage>
        <taxon>Bacteria</taxon>
        <taxon>Pseudomonadati</taxon>
        <taxon>Bacteroidota</taxon>
        <taxon>Chitinophagia</taxon>
        <taxon>Chitinophagales</taxon>
        <taxon>Chitinophagaceae</taxon>
        <taxon>Chitinophaga</taxon>
    </lineage>
</organism>
<dbReference type="PROSITE" id="PS51186">
    <property type="entry name" value="GNAT"/>
    <property type="match status" value="1"/>
</dbReference>
<proteinExistence type="predicted"/>
<dbReference type="RefSeq" id="WP_084185738.1">
    <property type="nucleotide sequence ID" value="NZ_FSRA01000002.1"/>
</dbReference>
<accession>A0A1N6JMN6</accession>
<dbReference type="GO" id="GO:0016747">
    <property type="term" value="F:acyltransferase activity, transferring groups other than amino-acyl groups"/>
    <property type="evidence" value="ECO:0007669"/>
    <property type="project" value="InterPro"/>
</dbReference>
<dbReference type="STRING" id="536979.SAMN04488055_4176"/>
<protein>
    <submittedName>
        <fullName evidence="2">Protein N-acetyltransferase, RimJ/RimL family</fullName>
    </submittedName>
</protein>
<evidence type="ECO:0000313" key="3">
    <source>
        <dbReference type="Proteomes" id="UP000185003"/>
    </source>
</evidence>
<dbReference type="Proteomes" id="UP000185003">
    <property type="component" value="Unassembled WGS sequence"/>
</dbReference>
<evidence type="ECO:0000259" key="1">
    <source>
        <dbReference type="PROSITE" id="PS51186"/>
    </source>
</evidence>
<dbReference type="EMBL" id="FSRA01000002">
    <property type="protein sequence ID" value="SIO45493.1"/>
    <property type="molecule type" value="Genomic_DNA"/>
</dbReference>
<keyword evidence="3" id="KW-1185">Reference proteome</keyword>
<dbReference type="InterPro" id="IPR016181">
    <property type="entry name" value="Acyl_CoA_acyltransferase"/>
</dbReference>
<feature type="domain" description="N-acetyltransferase" evidence="1">
    <location>
        <begin position="7"/>
        <end position="169"/>
    </location>
</feature>
<dbReference type="OrthoDB" id="9811523at2"/>
<dbReference type="Pfam" id="PF13302">
    <property type="entry name" value="Acetyltransf_3"/>
    <property type="match status" value="1"/>
</dbReference>
<dbReference type="AlphaFoldDB" id="A0A1N6JMN6"/>
<name>A0A1N6JMN6_9BACT</name>
<gene>
    <name evidence="2" type="ORF">SAMN04488055_4176</name>
</gene>
<dbReference type="SUPFAM" id="SSF55729">
    <property type="entry name" value="Acyl-CoA N-acyltransferases (Nat)"/>
    <property type="match status" value="1"/>
</dbReference>
<dbReference type="InterPro" id="IPR051531">
    <property type="entry name" value="N-acetyltransferase"/>
</dbReference>
<dbReference type="PANTHER" id="PTHR43792">
    <property type="entry name" value="GNAT FAMILY, PUTATIVE (AFU_ORTHOLOGUE AFUA_3G00765)-RELATED-RELATED"/>
    <property type="match status" value="1"/>
</dbReference>
<dbReference type="InterPro" id="IPR000182">
    <property type="entry name" value="GNAT_dom"/>
</dbReference>
<dbReference type="PANTHER" id="PTHR43792:SF13">
    <property type="entry name" value="ACETYLTRANSFERASE"/>
    <property type="match status" value="1"/>
</dbReference>
<dbReference type="CDD" id="cd04301">
    <property type="entry name" value="NAT_SF"/>
    <property type="match status" value="1"/>
</dbReference>
<evidence type="ECO:0000313" key="2">
    <source>
        <dbReference type="EMBL" id="SIO45493.1"/>
    </source>
</evidence>
<sequence>MIQTLRLQLLPCTLKHFEALLHGNEALAQTLGIDVPEQWTEYPEMVLVAYDKLRNDPSLLGWFFYLAIHKTDKRLVGTGGFKGRPSPDGVVEIGYEVALEYREQGYATEMAATLIRFAFSHSYVTKVVAHTLEEYNAAVIVLQKNGFHFAGAVNGTDAGELWRWEITREQFEAADTAHQSS</sequence>
<reference evidence="2 3" key="1">
    <citation type="submission" date="2016-11" db="EMBL/GenBank/DDBJ databases">
        <authorList>
            <person name="Jaros S."/>
            <person name="Januszkiewicz K."/>
            <person name="Wedrychowicz H."/>
        </authorList>
    </citation>
    <scope>NUCLEOTIDE SEQUENCE [LARGE SCALE GENOMIC DNA]</scope>
    <source>
        <strain evidence="2 3">DSM 24787</strain>
    </source>
</reference>
<dbReference type="Gene3D" id="3.40.630.30">
    <property type="match status" value="1"/>
</dbReference>
<keyword evidence="2" id="KW-0808">Transferase</keyword>